<evidence type="ECO:0000256" key="1">
    <source>
        <dbReference type="SAM" id="SignalP"/>
    </source>
</evidence>
<dbReference type="EMBL" id="UPTC01001162">
    <property type="protein sequence ID" value="VBB31260.1"/>
    <property type="molecule type" value="Genomic_DNA"/>
</dbReference>
<organism evidence="2 3">
    <name type="scientific">Acanthocheilonema viteae</name>
    <name type="common">Filarial nematode worm</name>
    <name type="synonym">Dipetalonema viteae</name>
    <dbReference type="NCBI Taxonomy" id="6277"/>
    <lineage>
        <taxon>Eukaryota</taxon>
        <taxon>Metazoa</taxon>
        <taxon>Ecdysozoa</taxon>
        <taxon>Nematoda</taxon>
        <taxon>Chromadorea</taxon>
        <taxon>Rhabditida</taxon>
        <taxon>Spirurina</taxon>
        <taxon>Spiruromorpha</taxon>
        <taxon>Filarioidea</taxon>
        <taxon>Onchocercidae</taxon>
        <taxon>Acanthocheilonema</taxon>
    </lineage>
</organism>
<protein>
    <submittedName>
        <fullName evidence="2">Uncharacterized protein</fullName>
    </submittedName>
</protein>
<sequence>MVLLSIFLFLIPALSVAVSNAYGYSQPYDSANDGYGYGYGNQLFGSLLKSGAYGALKCAGAGAVVGGIVGLIG</sequence>
<gene>
    <name evidence="2" type="ORF">NAV_LOCUS6051</name>
</gene>
<name>A0A498SMQ0_ACAVI</name>
<keyword evidence="1" id="KW-0732">Signal</keyword>
<reference evidence="2 3" key="1">
    <citation type="submission" date="2018-08" db="EMBL/GenBank/DDBJ databases">
        <authorList>
            <person name="Laetsch R D."/>
            <person name="Stevens L."/>
            <person name="Kumar S."/>
            <person name="Blaxter L. M."/>
        </authorList>
    </citation>
    <scope>NUCLEOTIDE SEQUENCE [LARGE SCALE GENOMIC DNA]</scope>
</reference>
<accession>A0A498SMQ0</accession>
<dbReference type="Proteomes" id="UP000276991">
    <property type="component" value="Unassembled WGS sequence"/>
</dbReference>
<proteinExistence type="predicted"/>
<keyword evidence="3" id="KW-1185">Reference proteome</keyword>
<evidence type="ECO:0000313" key="3">
    <source>
        <dbReference type="Proteomes" id="UP000276991"/>
    </source>
</evidence>
<evidence type="ECO:0000313" key="2">
    <source>
        <dbReference type="EMBL" id="VBB31260.1"/>
    </source>
</evidence>
<feature type="chain" id="PRO_5019712377" evidence="1">
    <location>
        <begin position="18"/>
        <end position="73"/>
    </location>
</feature>
<dbReference type="AlphaFoldDB" id="A0A498SMQ0"/>
<feature type="signal peptide" evidence="1">
    <location>
        <begin position="1"/>
        <end position="17"/>
    </location>
</feature>